<accession>A0A6J5TD91</accession>
<dbReference type="EMBL" id="LR797824">
    <property type="protein sequence ID" value="CAB4241897.1"/>
    <property type="molecule type" value="Genomic_DNA"/>
</dbReference>
<evidence type="ECO:0000256" key="1">
    <source>
        <dbReference type="SAM" id="MobiDB-lite"/>
    </source>
</evidence>
<name>A0A6J5TD91_9CAUD</name>
<proteinExistence type="predicted"/>
<evidence type="ECO:0000313" key="2">
    <source>
        <dbReference type="EMBL" id="CAB4241897.1"/>
    </source>
</evidence>
<gene>
    <name evidence="2" type="ORF">UFOVP71_435</name>
</gene>
<feature type="region of interest" description="Disordered" evidence="1">
    <location>
        <begin position="182"/>
        <end position="207"/>
    </location>
</feature>
<organism evidence="2">
    <name type="scientific">uncultured Caudovirales phage</name>
    <dbReference type="NCBI Taxonomy" id="2100421"/>
    <lineage>
        <taxon>Viruses</taxon>
        <taxon>Duplodnaviria</taxon>
        <taxon>Heunggongvirae</taxon>
        <taxon>Uroviricota</taxon>
        <taxon>Caudoviricetes</taxon>
        <taxon>Peduoviridae</taxon>
        <taxon>Maltschvirus</taxon>
        <taxon>Maltschvirus maltsch</taxon>
    </lineage>
</organism>
<protein>
    <submittedName>
        <fullName evidence="2">Uncharacterized protein</fullName>
    </submittedName>
</protein>
<sequence length="207" mass="22832">MAQFIKHVGINGQGKKIVVVFREVPGDPESALVIPTESLPSLYHDDLIRAIESTNCQDSMDPSDWLFRQVFHDGTNMLNTIHQRGWMVKVPTKSVVMTPRPGVDINLVDLNQELKQISRERAAAGTTRSNDIASNNTTPGVITDEVLAAKYRAQANTFEIEVRRLREEAEKLDPKGAVAVVLASQPSQPSTEVKRGRGRPPKVQAVA</sequence>
<reference evidence="2" key="1">
    <citation type="submission" date="2020-05" db="EMBL/GenBank/DDBJ databases">
        <authorList>
            <person name="Chiriac C."/>
            <person name="Salcher M."/>
            <person name="Ghai R."/>
            <person name="Kavagutti S V."/>
        </authorList>
    </citation>
    <scope>NUCLEOTIDE SEQUENCE</scope>
</reference>